<feature type="compositionally biased region" description="Low complexity" evidence="1">
    <location>
        <begin position="186"/>
        <end position="203"/>
    </location>
</feature>
<reference evidence="2 3" key="1">
    <citation type="submission" date="2022-11" db="EMBL/GenBank/DDBJ databases">
        <title>Mucor velutinosus strain NIH1002 WGS.</title>
        <authorList>
            <person name="Subramanian P."/>
            <person name="Mullikin J.C."/>
            <person name="Segre J.A."/>
            <person name="Zelazny A.M."/>
        </authorList>
    </citation>
    <scope>NUCLEOTIDE SEQUENCE [LARGE SCALE GENOMIC DNA]</scope>
    <source>
        <strain evidence="2 3">NIH1002</strain>
    </source>
</reference>
<dbReference type="AlphaFoldDB" id="A0AAN7DLN5"/>
<dbReference type="GeneID" id="89952896"/>
<organism evidence="2 3">
    <name type="scientific">Mucor velutinosus</name>
    <dbReference type="NCBI Taxonomy" id="708070"/>
    <lineage>
        <taxon>Eukaryota</taxon>
        <taxon>Fungi</taxon>
        <taxon>Fungi incertae sedis</taxon>
        <taxon>Mucoromycota</taxon>
        <taxon>Mucoromycotina</taxon>
        <taxon>Mucoromycetes</taxon>
        <taxon>Mucorales</taxon>
        <taxon>Mucorineae</taxon>
        <taxon>Mucoraceae</taxon>
        <taxon>Mucor</taxon>
    </lineage>
</organism>
<gene>
    <name evidence="2" type="ORF">ATC70_009210</name>
</gene>
<dbReference type="Proteomes" id="UP001304243">
    <property type="component" value="Unassembled WGS sequence"/>
</dbReference>
<dbReference type="EMBL" id="JASEJX010000012">
    <property type="protein sequence ID" value="KAK4518983.1"/>
    <property type="molecule type" value="Genomic_DNA"/>
</dbReference>
<name>A0AAN7DLN5_9FUNG</name>
<feature type="compositionally biased region" description="Polar residues" evidence="1">
    <location>
        <begin position="131"/>
        <end position="141"/>
    </location>
</feature>
<protein>
    <submittedName>
        <fullName evidence="2">Uncharacterized protein</fullName>
    </submittedName>
</protein>
<feature type="region of interest" description="Disordered" evidence="1">
    <location>
        <begin position="113"/>
        <end position="217"/>
    </location>
</feature>
<proteinExistence type="predicted"/>
<feature type="compositionally biased region" description="Low complexity" evidence="1">
    <location>
        <begin position="113"/>
        <end position="130"/>
    </location>
</feature>
<evidence type="ECO:0000313" key="3">
    <source>
        <dbReference type="Proteomes" id="UP001304243"/>
    </source>
</evidence>
<dbReference type="RefSeq" id="XP_064685649.1">
    <property type="nucleotide sequence ID" value="XM_064828447.1"/>
</dbReference>
<sequence length="238" mass="26597">MISNYHLSRNNLVKSNSYHGNNGQYHRKSLVDNTAQQGSMMLPPMSRISRASTMSTIMEKQHLSRTLTPPPQQNKRNKKRHSSSSSNRISAMNLMEDDIPLALLAYKKGYTSMSPQLSSTSTSDRPLSSSMIQSNYNQPSDASLVRKKKHHRVSSSSPPPSLSPSSSPAQPVHKRKKKPVPYQLKTNTDSSTSQSSTVVATPTIEQQDPHLTKQTTKMSFKKKWLSSLRKVFSTSPKK</sequence>
<comment type="caution">
    <text evidence="2">The sequence shown here is derived from an EMBL/GenBank/DDBJ whole genome shotgun (WGS) entry which is preliminary data.</text>
</comment>
<evidence type="ECO:0000256" key="1">
    <source>
        <dbReference type="SAM" id="MobiDB-lite"/>
    </source>
</evidence>
<accession>A0AAN7DLN5</accession>
<feature type="region of interest" description="Disordered" evidence="1">
    <location>
        <begin position="59"/>
        <end position="92"/>
    </location>
</feature>
<keyword evidence="3" id="KW-1185">Reference proteome</keyword>
<evidence type="ECO:0000313" key="2">
    <source>
        <dbReference type="EMBL" id="KAK4518983.1"/>
    </source>
</evidence>